<keyword evidence="3" id="KW-1185">Reference proteome</keyword>
<evidence type="ECO:0000313" key="2">
    <source>
        <dbReference type="EMBL" id="KGE14479.1"/>
    </source>
</evidence>
<dbReference type="PANTHER" id="PTHR14859">
    <property type="entry name" value="CALCOFLUOR WHITE HYPERSENSITIVE PROTEIN PRECURSOR"/>
    <property type="match status" value="1"/>
</dbReference>
<dbReference type="InterPro" id="IPR051916">
    <property type="entry name" value="GPI-anchor_lipid_remodeler"/>
</dbReference>
<dbReference type="eggNOG" id="COG3568">
    <property type="taxonomic scope" value="Bacteria"/>
</dbReference>
<dbReference type="GO" id="GO:0016020">
    <property type="term" value="C:membrane"/>
    <property type="evidence" value="ECO:0007669"/>
    <property type="project" value="GOC"/>
</dbReference>
<keyword evidence="2" id="KW-0269">Exonuclease</keyword>
<evidence type="ECO:0000259" key="1">
    <source>
        <dbReference type="Pfam" id="PF03372"/>
    </source>
</evidence>
<dbReference type="Pfam" id="PF03372">
    <property type="entry name" value="Exo_endo_phos"/>
    <property type="match status" value="1"/>
</dbReference>
<gene>
    <name evidence="2" type="ORF">DI53_1508</name>
</gene>
<dbReference type="STRING" id="1229276.DI53_1508"/>
<keyword evidence="2" id="KW-0378">Hydrolase</keyword>
<dbReference type="InterPro" id="IPR036691">
    <property type="entry name" value="Endo/exonu/phosph_ase_sf"/>
</dbReference>
<dbReference type="PANTHER" id="PTHR14859:SF15">
    <property type="entry name" value="ENDONUCLEASE_EXONUCLEASE_PHOSPHATASE DOMAIN-CONTAINING PROTEIN"/>
    <property type="match status" value="1"/>
</dbReference>
<dbReference type="GO" id="GO:0004527">
    <property type="term" value="F:exonuclease activity"/>
    <property type="evidence" value="ECO:0007669"/>
    <property type="project" value="UniProtKB-KW"/>
</dbReference>
<accession>A0A0B8T7K1</accession>
<feature type="domain" description="Endonuclease/exonuclease/phosphatase" evidence="1">
    <location>
        <begin position="27"/>
        <end position="247"/>
    </location>
</feature>
<dbReference type="SUPFAM" id="SSF56219">
    <property type="entry name" value="DNase I-like"/>
    <property type="match status" value="1"/>
</dbReference>
<dbReference type="EMBL" id="JJMU01000024">
    <property type="protein sequence ID" value="KGE14479.1"/>
    <property type="molecule type" value="Genomic_DNA"/>
</dbReference>
<name>A0A0B8T7K1_9SPHI</name>
<dbReference type="InterPro" id="IPR005135">
    <property type="entry name" value="Endo/exonuclease/phosphatase"/>
</dbReference>
<keyword evidence="2" id="KW-0540">Nuclease</keyword>
<dbReference type="Gene3D" id="3.60.10.10">
    <property type="entry name" value="Endonuclease/exonuclease/phosphatase"/>
    <property type="match status" value="1"/>
</dbReference>
<reference evidence="2 3" key="2">
    <citation type="journal article" date="2015" name="PLoS ONE">
        <title>Whole-Genome Optical Mapping and Finished Genome Sequence of Sphingobacterium deserti sp. nov., a New Species Isolated from the Western Desert of China.</title>
        <authorList>
            <person name="Teng C."/>
            <person name="Zhou Z."/>
            <person name="Molnar I."/>
            <person name="Li X."/>
            <person name="Tang R."/>
            <person name="Chen M."/>
            <person name="Wang L."/>
            <person name="Su S."/>
            <person name="Zhang W."/>
            <person name="Lin M."/>
        </authorList>
    </citation>
    <scope>NUCLEOTIDE SEQUENCE [LARGE SCALE GENOMIC DNA]</scope>
    <source>
        <strain evidence="3">ACCC05744</strain>
    </source>
</reference>
<dbReference type="GO" id="GO:0004519">
    <property type="term" value="F:endonuclease activity"/>
    <property type="evidence" value="ECO:0007669"/>
    <property type="project" value="UniProtKB-KW"/>
</dbReference>
<sequence>MFLSIITCCSSSQQNEVVVAKQKITMMTYNIHHGAPANSETVNLGNIAAVIRQSNAELIALQEVDVNVPRSGKVNQAEQLAALLGMEYHFSKSIDYQGGEYGVAILSKYPLSNKRRMDLPMSIPGEKRSVVLASVVLPNGETIEFGSTHFDLHVPNRTVQAEELNILSQSTAKPLFIGGDYNAEPQSGEIAVLKKEFSISCAGSCPNSYPVRNPNKAIDFIANNKLSNQQYTLVSSQAMLGQYASDHLPVLAIYQANN</sequence>
<dbReference type="PATRIC" id="fig|1229276.3.peg.1560"/>
<evidence type="ECO:0000313" key="3">
    <source>
        <dbReference type="Proteomes" id="UP000031802"/>
    </source>
</evidence>
<dbReference type="Proteomes" id="UP000031802">
    <property type="component" value="Unassembled WGS sequence"/>
</dbReference>
<proteinExistence type="predicted"/>
<organism evidence="2 3">
    <name type="scientific">Sphingobacterium deserti</name>
    <dbReference type="NCBI Taxonomy" id="1229276"/>
    <lineage>
        <taxon>Bacteria</taxon>
        <taxon>Pseudomonadati</taxon>
        <taxon>Bacteroidota</taxon>
        <taxon>Sphingobacteriia</taxon>
        <taxon>Sphingobacteriales</taxon>
        <taxon>Sphingobacteriaceae</taxon>
        <taxon>Sphingobacterium</taxon>
    </lineage>
</organism>
<reference evidence="3" key="1">
    <citation type="submission" date="2014-04" db="EMBL/GenBank/DDBJ databases">
        <title>Whole-Genome optical mapping and complete genome sequence of Sphingobacterium deserti sp. nov., a new spaces isolated from desert in the west of China.</title>
        <authorList>
            <person name="Teng C."/>
            <person name="Zhou Z."/>
            <person name="Li X."/>
            <person name="Chen M."/>
            <person name="Lin M."/>
            <person name="Wang L."/>
            <person name="Su S."/>
            <person name="Zhang C."/>
            <person name="Zhang W."/>
        </authorList>
    </citation>
    <scope>NUCLEOTIDE SEQUENCE [LARGE SCALE GENOMIC DNA]</scope>
    <source>
        <strain evidence="3">ACCC05744</strain>
    </source>
</reference>
<protein>
    <submittedName>
        <fullName evidence="2">Endonuclease/exonuclease/phosphatase</fullName>
    </submittedName>
</protein>
<dbReference type="GO" id="GO:0006506">
    <property type="term" value="P:GPI anchor biosynthetic process"/>
    <property type="evidence" value="ECO:0007669"/>
    <property type="project" value="TreeGrafter"/>
</dbReference>
<comment type="caution">
    <text evidence="2">The sequence shown here is derived from an EMBL/GenBank/DDBJ whole genome shotgun (WGS) entry which is preliminary data.</text>
</comment>
<dbReference type="AlphaFoldDB" id="A0A0B8T7K1"/>
<keyword evidence="2" id="KW-0255">Endonuclease</keyword>